<feature type="repeat" description="ANK" evidence="7">
    <location>
        <begin position="314"/>
        <end position="336"/>
    </location>
</feature>
<keyword evidence="4 9" id="KW-1133">Transmembrane helix</keyword>
<feature type="transmembrane region" description="Helical" evidence="9">
    <location>
        <begin position="520"/>
        <end position="545"/>
    </location>
</feature>
<evidence type="ECO:0000256" key="7">
    <source>
        <dbReference type="PROSITE-ProRule" id="PRU00023"/>
    </source>
</evidence>
<comment type="caution">
    <text evidence="11">The sequence shown here is derived from an EMBL/GenBank/DDBJ whole genome shotgun (WGS) entry which is preliminary data.</text>
</comment>
<evidence type="ECO:0000256" key="4">
    <source>
        <dbReference type="ARBA" id="ARBA00022989"/>
    </source>
</evidence>
<feature type="repeat" description="ANK" evidence="7">
    <location>
        <begin position="348"/>
        <end position="370"/>
    </location>
</feature>
<dbReference type="Proteomes" id="UP001324115">
    <property type="component" value="Unassembled WGS sequence"/>
</dbReference>
<dbReference type="SMART" id="SM00248">
    <property type="entry name" value="ANK"/>
    <property type="match status" value="9"/>
</dbReference>
<evidence type="ECO:0000256" key="2">
    <source>
        <dbReference type="ARBA" id="ARBA00022692"/>
    </source>
</evidence>
<dbReference type="InterPro" id="IPR002110">
    <property type="entry name" value="Ankyrin_rpt"/>
</dbReference>
<dbReference type="Pfam" id="PF13962">
    <property type="entry name" value="PGG"/>
    <property type="match status" value="1"/>
</dbReference>
<gene>
    <name evidence="11" type="ORF">RGQ29_027929</name>
</gene>
<feature type="repeat" description="ANK" evidence="7">
    <location>
        <begin position="280"/>
        <end position="312"/>
    </location>
</feature>
<feature type="transmembrane region" description="Helical" evidence="9">
    <location>
        <begin position="625"/>
        <end position="643"/>
    </location>
</feature>
<sequence length="644" mass="71258">MEQLTKRFTSNPNPSGLLATSSSNSSKSTKEQSLDHTNSEEENIIGAHRFMDLDFYKAVIKDDVDGFIDTLERVTTEKELSLHAIFEQVSPSGNSLLHIAASFDNCDTVRLIAKHSPWLLSKKNFKGDTPLHIAARAGYLNTVMKLLVLNSSEPEAESESTTFLLCLRAQNEEGNTALHEALINGHEMLAFSLIYMLMQEPEPLYYLNNKEGKSPLYLATEACFYGCVSTMLDQIIKFDNQYGKLQGKSPVQAAIMKQNTDILELILKKKPDWIHLRDKEGRTPLHWASSIGYLEGVRFLLGRNASIATERDKNGLFPIHIASAKGHVHLIQELLQYWPNSRELLNHNGQNILHVAATTGELNVVNYILKTPGLESLINDTDKDGNTPLHLATMHWHPKLVSAFTWDKKVDLTLINSEGLTALDIAECSIGNTLTFRQRLTMIPLRAAGVPRNPSANARRQFSIRLEAQKTDICKDKVNTLLLVSTVVATVTFAAGFSIPGGYNSSGEDSGTATLITHKFFHVFIFCDTIAMYSSVVVAVTLIWAQLGDVHLVLIALKTASPLLGVALATMSLAFLAAVYLVVSTLNWLANVILIMGLVFLVALIALYFLLWFPMSSSCLILRYVSYYPFCLLVLVAGSGELVV</sequence>
<proteinExistence type="predicted"/>
<dbReference type="PROSITE" id="PS50088">
    <property type="entry name" value="ANK_REPEAT"/>
    <property type="match status" value="4"/>
</dbReference>
<evidence type="ECO:0000313" key="11">
    <source>
        <dbReference type="EMBL" id="KAK4577606.1"/>
    </source>
</evidence>
<evidence type="ECO:0000256" key="1">
    <source>
        <dbReference type="ARBA" id="ARBA00004141"/>
    </source>
</evidence>
<dbReference type="SUPFAM" id="SSF48403">
    <property type="entry name" value="Ankyrin repeat"/>
    <property type="match status" value="2"/>
</dbReference>
<organism evidence="11 12">
    <name type="scientific">Quercus rubra</name>
    <name type="common">Northern red oak</name>
    <name type="synonym">Quercus borealis</name>
    <dbReference type="NCBI Taxonomy" id="3512"/>
    <lineage>
        <taxon>Eukaryota</taxon>
        <taxon>Viridiplantae</taxon>
        <taxon>Streptophyta</taxon>
        <taxon>Embryophyta</taxon>
        <taxon>Tracheophyta</taxon>
        <taxon>Spermatophyta</taxon>
        <taxon>Magnoliopsida</taxon>
        <taxon>eudicotyledons</taxon>
        <taxon>Gunneridae</taxon>
        <taxon>Pentapetalae</taxon>
        <taxon>rosids</taxon>
        <taxon>fabids</taxon>
        <taxon>Fagales</taxon>
        <taxon>Fagaceae</taxon>
        <taxon>Quercus</taxon>
    </lineage>
</organism>
<evidence type="ECO:0000256" key="5">
    <source>
        <dbReference type="ARBA" id="ARBA00023043"/>
    </source>
</evidence>
<dbReference type="PANTHER" id="PTHR24186:SF46">
    <property type="entry name" value="PROTEIN ACCELERATED CELL DEATH 6-LIKE"/>
    <property type="match status" value="1"/>
</dbReference>
<dbReference type="AlphaFoldDB" id="A0AAN7EQG9"/>
<evidence type="ECO:0000256" key="8">
    <source>
        <dbReference type="SAM" id="MobiDB-lite"/>
    </source>
</evidence>
<feature type="repeat" description="ANK" evidence="7">
    <location>
        <begin position="126"/>
        <end position="159"/>
    </location>
</feature>
<feature type="compositionally biased region" description="Basic and acidic residues" evidence="8">
    <location>
        <begin position="28"/>
        <end position="39"/>
    </location>
</feature>
<feature type="region of interest" description="Disordered" evidence="8">
    <location>
        <begin position="1"/>
        <end position="41"/>
    </location>
</feature>
<dbReference type="InterPro" id="IPR036770">
    <property type="entry name" value="Ankyrin_rpt-contain_sf"/>
</dbReference>
<evidence type="ECO:0000256" key="3">
    <source>
        <dbReference type="ARBA" id="ARBA00022737"/>
    </source>
</evidence>
<keyword evidence="5 7" id="KW-0040">ANK repeat</keyword>
<feature type="transmembrane region" description="Helical" evidence="9">
    <location>
        <begin position="480"/>
        <end position="500"/>
    </location>
</feature>
<feature type="transmembrane region" description="Helical" evidence="9">
    <location>
        <begin position="588"/>
        <end position="613"/>
    </location>
</feature>
<keyword evidence="6 9" id="KW-0472">Membrane</keyword>
<feature type="compositionally biased region" description="Polar residues" evidence="8">
    <location>
        <begin position="1"/>
        <end position="14"/>
    </location>
</feature>
<reference evidence="11 12" key="1">
    <citation type="journal article" date="2023" name="G3 (Bethesda)">
        <title>A haplotype-resolved chromosome-scale genome for Quercus rubra L. provides insights into the genetics of adaptive traits for red oak species.</title>
        <authorList>
            <person name="Kapoor B."/>
            <person name="Jenkins J."/>
            <person name="Schmutz J."/>
            <person name="Zhebentyayeva T."/>
            <person name="Kuelheim C."/>
            <person name="Coggeshall M."/>
            <person name="Heim C."/>
            <person name="Lasky J.R."/>
            <person name="Leites L."/>
            <person name="Islam-Faridi N."/>
            <person name="Romero-Severson J."/>
            <person name="DeLeo V.L."/>
            <person name="Lucas S.M."/>
            <person name="Lazic D."/>
            <person name="Gailing O."/>
            <person name="Carlson J."/>
            <person name="Staton M."/>
        </authorList>
    </citation>
    <scope>NUCLEOTIDE SEQUENCE [LARGE SCALE GENOMIC DNA]</scope>
    <source>
        <strain evidence="11">Pseudo-F2</strain>
    </source>
</reference>
<dbReference type="InterPro" id="IPR026961">
    <property type="entry name" value="PGG_dom"/>
</dbReference>
<keyword evidence="3" id="KW-0677">Repeat</keyword>
<dbReference type="Gene3D" id="1.25.40.20">
    <property type="entry name" value="Ankyrin repeat-containing domain"/>
    <property type="match status" value="3"/>
</dbReference>
<evidence type="ECO:0000313" key="12">
    <source>
        <dbReference type="Proteomes" id="UP001324115"/>
    </source>
</evidence>
<dbReference type="EMBL" id="JAXUIC010000008">
    <property type="protein sequence ID" value="KAK4577606.1"/>
    <property type="molecule type" value="Genomic_DNA"/>
</dbReference>
<evidence type="ECO:0000259" key="10">
    <source>
        <dbReference type="Pfam" id="PF13962"/>
    </source>
</evidence>
<keyword evidence="12" id="KW-1185">Reference proteome</keyword>
<dbReference type="GO" id="GO:0005886">
    <property type="term" value="C:plasma membrane"/>
    <property type="evidence" value="ECO:0007669"/>
    <property type="project" value="TreeGrafter"/>
</dbReference>
<accession>A0AAN7EQG9</accession>
<feature type="transmembrane region" description="Helical" evidence="9">
    <location>
        <begin position="552"/>
        <end position="582"/>
    </location>
</feature>
<dbReference type="PROSITE" id="PS50297">
    <property type="entry name" value="ANK_REP_REGION"/>
    <property type="match status" value="4"/>
</dbReference>
<feature type="domain" description="PGG" evidence="10">
    <location>
        <begin position="474"/>
        <end position="582"/>
    </location>
</feature>
<evidence type="ECO:0000256" key="6">
    <source>
        <dbReference type="ARBA" id="ARBA00023136"/>
    </source>
</evidence>
<dbReference type="Pfam" id="PF12796">
    <property type="entry name" value="Ank_2"/>
    <property type="match status" value="3"/>
</dbReference>
<comment type="subcellular location">
    <subcellularLocation>
        <location evidence="1">Membrane</location>
        <topology evidence="1">Multi-pass membrane protein</topology>
    </subcellularLocation>
</comment>
<dbReference type="PANTHER" id="PTHR24186">
    <property type="entry name" value="PROTEIN PHOSPHATASE 1 REGULATORY SUBUNIT"/>
    <property type="match status" value="1"/>
</dbReference>
<evidence type="ECO:0000256" key="9">
    <source>
        <dbReference type="SAM" id="Phobius"/>
    </source>
</evidence>
<dbReference type="Pfam" id="PF00023">
    <property type="entry name" value="Ank"/>
    <property type="match status" value="1"/>
</dbReference>
<keyword evidence="2 9" id="KW-0812">Transmembrane</keyword>
<protein>
    <recommendedName>
        <fullName evidence="10">PGG domain-containing protein</fullName>
    </recommendedName>
</protein>
<name>A0AAN7EQG9_QUERU</name>